<accession>A0AA86NGS4</accession>
<name>A0AA86NGS4_9EUKA</name>
<evidence type="ECO:0000313" key="1">
    <source>
        <dbReference type="EMBL" id="CAI9918843.1"/>
    </source>
</evidence>
<dbReference type="AlphaFoldDB" id="A0AA86NGS4"/>
<gene>
    <name evidence="1" type="ORF">HINF_LOCUS6488</name>
    <name evidence="2" type="ORF">HINF_LOCUS77449</name>
</gene>
<keyword evidence="3" id="KW-1185">Reference proteome</keyword>
<reference evidence="1" key="1">
    <citation type="submission" date="2023-06" db="EMBL/GenBank/DDBJ databases">
        <authorList>
            <person name="Kurt Z."/>
        </authorList>
    </citation>
    <scope>NUCLEOTIDE SEQUENCE</scope>
</reference>
<organism evidence="1">
    <name type="scientific">Hexamita inflata</name>
    <dbReference type="NCBI Taxonomy" id="28002"/>
    <lineage>
        <taxon>Eukaryota</taxon>
        <taxon>Metamonada</taxon>
        <taxon>Diplomonadida</taxon>
        <taxon>Hexamitidae</taxon>
        <taxon>Hexamitinae</taxon>
        <taxon>Hexamita</taxon>
    </lineage>
</organism>
<dbReference type="EMBL" id="CATOUU010000168">
    <property type="protein sequence ID" value="CAI9918843.1"/>
    <property type="molecule type" value="Genomic_DNA"/>
</dbReference>
<reference evidence="2 3" key="2">
    <citation type="submission" date="2024-07" db="EMBL/GenBank/DDBJ databases">
        <authorList>
            <person name="Akdeniz Z."/>
        </authorList>
    </citation>
    <scope>NUCLEOTIDE SEQUENCE [LARGE SCALE GENOMIC DNA]</scope>
</reference>
<evidence type="ECO:0000313" key="3">
    <source>
        <dbReference type="Proteomes" id="UP001642409"/>
    </source>
</evidence>
<proteinExistence type="predicted"/>
<protein>
    <submittedName>
        <fullName evidence="1">Uncharacterized protein</fullName>
    </submittedName>
</protein>
<dbReference type="Proteomes" id="UP001642409">
    <property type="component" value="Unassembled WGS sequence"/>
</dbReference>
<comment type="caution">
    <text evidence="1">The sequence shown here is derived from an EMBL/GenBank/DDBJ whole genome shotgun (WGS) entry which is preliminary data.</text>
</comment>
<evidence type="ECO:0000313" key="2">
    <source>
        <dbReference type="EMBL" id="CAL6113314.1"/>
    </source>
</evidence>
<sequence length="573" mass="66090">MQEPKVIPVQPTKSRRIIPVAVLLTYNDVRAQCKYDMWTKPTIPILNKSIAQLKQLTDKQIIENFNPYKSMHGPVILNNFQLQFFTEEGDRFERTISDDLKISLSYEEIYTQYFYEMCERVLKPVHTENSLVLVNICLPYTQSTHCSDIIMRALQNGIHKSLQSVTLKIQPQTIPDIAMKLGADAVAVAWPRSFALISKNTERQEDFGTNIVPLTIVKIINKFFGDELFQFLCGNLLEQLLHQHTRYSGHIRVNLNKQKLQQVQSSKEWSHQLDLALLEGGELFKLLDNQLIINELCVFIAMDEFCKWFKQRLISGVSNGSKTIVFCEQLTLEMDAYVVNQYMKAVGVKHLNIIEFSQNKLFNYLQYIKEEEKIEEVILNQILEQSKKLNQSTTNVKAPVQTQSQMEQSQARYHEDVNRQLDQKLGDLQKTQVEHKKFVADYLAGIQEREKLFGFNIYPDTKLKRQLTKNPGDIFNPITSMHELEEYGIAGADKSTGSLVMSQAEKSLIQTKAKAQDDRIGGEPSIKELVLQKRTEQLERKVNLQKSPRQIIDEQIADLVTHQSNFKLSGTNW</sequence>
<dbReference type="EMBL" id="CAXDID020000762">
    <property type="protein sequence ID" value="CAL6113314.1"/>
    <property type="molecule type" value="Genomic_DNA"/>
</dbReference>